<dbReference type="Pfam" id="PF02230">
    <property type="entry name" value="Abhydrolase_2"/>
    <property type="match status" value="1"/>
</dbReference>
<dbReference type="RefSeq" id="WP_136834600.1">
    <property type="nucleotide sequence ID" value="NZ_SWBQ01000001.1"/>
</dbReference>
<evidence type="ECO:0000313" key="4">
    <source>
        <dbReference type="EMBL" id="TKC09187.1"/>
    </source>
</evidence>
<dbReference type="PANTHER" id="PTHR10655:SF17">
    <property type="entry name" value="LYSOPHOSPHOLIPASE-LIKE PROTEIN 1"/>
    <property type="match status" value="1"/>
</dbReference>
<name>A0A4U1CMS1_9SPHI</name>
<evidence type="ECO:0000256" key="2">
    <source>
        <dbReference type="ARBA" id="ARBA00022801"/>
    </source>
</evidence>
<keyword evidence="5" id="KW-1185">Reference proteome</keyword>
<dbReference type="EMBL" id="SWBQ01000001">
    <property type="protein sequence ID" value="TKC09187.1"/>
    <property type="molecule type" value="Genomic_DNA"/>
</dbReference>
<dbReference type="OrthoDB" id="9801763at2"/>
<gene>
    <name evidence="4" type="ORF">FA047_03585</name>
</gene>
<dbReference type="PANTHER" id="PTHR10655">
    <property type="entry name" value="LYSOPHOSPHOLIPASE-RELATED"/>
    <property type="match status" value="1"/>
</dbReference>
<proteinExistence type="inferred from homology"/>
<dbReference type="SUPFAM" id="SSF53474">
    <property type="entry name" value="alpha/beta-Hydrolases"/>
    <property type="match status" value="1"/>
</dbReference>
<keyword evidence="2" id="KW-0378">Hydrolase</keyword>
<dbReference type="Proteomes" id="UP000307244">
    <property type="component" value="Unassembled WGS sequence"/>
</dbReference>
<sequence>MYIHENNILTAGIPLNEAKSAVIFLHGRGSSAEDIISLSRHLDIKYAAIFAPQAINNSWYPFSFIAPVEQNQPALDSALTVLKTLVDQIVASGIPLDRIFFCGFSQGACLTLEYVTRNAGRYGGVAAFTGGLIGREINMKNYKGDFAKTPVLITTGDPDPHVPVRRVELTETIMKKLNADVTTKIYAGRVHTISPKEIELAKSLIFKNI</sequence>
<protein>
    <submittedName>
        <fullName evidence="4">Phospholipase</fullName>
    </submittedName>
</protein>
<dbReference type="InterPro" id="IPR029058">
    <property type="entry name" value="AB_hydrolase_fold"/>
</dbReference>
<dbReference type="InterPro" id="IPR003140">
    <property type="entry name" value="PLipase/COase/thioEstase"/>
</dbReference>
<comment type="caution">
    <text evidence="4">The sequence shown here is derived from an EMBL/GenBank/DDBJ whole genome shotgun (WGS) entry which is preliminary data.</text>
</comment>
<reference evidence="4 5" key="1">
    <citation type="submission" date="2019-04" db="EMBL/GenBank/DDBJ databases">
        <title>Pedobacter sp. RP-3-15 sp. nov., isolated from Arctic soil.</title>
        <authorList>
            <person name="Dahal R.H."/>
            <person name="Kim D.-U."/>
        </authorList>
    </citation>
    <scope>NUCLEOTIDE SEQUENCE [LARGE SCALE GENOMIC DNA]</scope>
    <source>
        <strain evidence="4 5">RP-3-15</strain>
    </source>
</reference>
<evidence type="ECO:0000259" key="3">
    <source>
        <dbReference type="Pfam" id="PF02230"/>
    </source>
</evidence>
<evidence type="ECO:0000256" key="1">
    <source>
        <dbReference type="ARBA" id="ARBA00006499"/>
    </source>
</evidence>
<feature type="domain" description="Phospholipase/carboxylesterase/thioesterase" evidence="3">
    <location>
        <begin position="16"/>
        <end position="207"/>
    </location>
</feature>
<evidence type="ECO:0000313" key="5">
    <source>
        <dbReference type="Proteomes" id="UP000307244"/>
    </source>
</evidence>
<dbReference type="GO" id="GO:0016787">
    <property type="term" value="F:hydrolase activity"/>
    <property type="evidence" value="ECO:0007669"/>
    <property type="project" value="UniProtKB-KW"/>
</dbReference>
<dbReference type="Gene3D" id="3.40.50.1820">
    <property type="entry name" value="alpha/beta hydrolase"/>
    <property type="match status" value="1"/>
</dbReference>
<comment type="similarity">
    <text evidence="1">Belongs to the AB hydrolase superfamily. AB hydrolase 2 family.</text>
</comment>
<organism evidence="4 5">
    <name type="scientific">Pedobacter frigoris</name>
    <dbReference type="NCBI Taxonomy" id="2571272"/>
    <lineage>
        <taxon>Bacteria</taxon>
        <taxon>Pseudomonadati</taxon>
        <taxon>Bacteroidota</taxon>
        <taxon>Sphingobacteriia</taxon>
        <taxon>Sphingobacteriales</taxon>
        <taxon>Sphingobacteriaceae</taxon>
        <taxon>Pedobacter</taxon>
    </lineage>
</organism>
<accession>A0A4U1CMS1</accession>
<dbReference type="AlphaFoldDB" id="A0A4U1CMS1"/>
<dbReference type="InterPro" id="IPR050565">
    <property type="entry name" value="LYPA1-2/EST-like"/>
</dbReference>